<sequence>MYRPPENSNRVKSIKTRFENVEPSKPNVPKRDLNANNNNSAAATWVVQNLTRQLSDPARKNIKRSPAFRIDINPEKGNSFERSAACNRSFYFERLQQYNTALKSNDGRKTAVIKTDKLDCRKNEQGNQCAKLPPLVKSKSSLDFTLIRRKFEKNDDLKENVTNENIPDVKDPCFYTKPIPKALRHKDTTTIVRNDVIEISNDLDKEDINKSTEVEESVGLTDTLKAALKRPLPPGPAPQKPPRTFEHTPVKEDTKNVSFLHNHQKQHQVVKNTKKVYKHDPRYMLNKLETALRNNKLRTKKPVKLEASTTSGEDSDDSVLYKSKSQKPFSPIPDTPSDDNPFNFNCFNGLTCHSTYEKIREPNSAFFVNCPPEPVYAEPFDFSRASNTEALKNIRNEEKSTENLYYLSTPLLCEEENNGCLNMDGNLNNQVSGDNSSTSSGTSLDMGAPGANDSSESPSKIKHLINAFETKQTPTTSKKDNQVGSDGSHRIEELKLSLQRTLERTFDSDTKEWNEQKSIEKPSTPVDFMINKFQTYVKTMPKYQKPKLNKDNQLFYCCLVVGWSDKPKIKFRYPANVKIPHRIEDLCYPEVASGPLDISDNAQCYTLVITNDKGERTFGYCRRVIPEGSTKCIPLAYCLLSKHRAPRFYKKILTELESRHGIPDKLRDELISKFYHNKFPRPGESVKLDLSDFTHEVPKNSHLQVQNDRDSCDLSTFVQVNVNGGYVEESAKTTELTVTLHHDTRYEEADLKPLHKLPSHILLKIFASLLLERKVILISCVISKLSTCVDALQSILYPFSWPHTFIPILPQCLWEVVESPTPVICGILSVSVVNDHKIEDGIVVDLDECSIISEEGDEDSILSDSMKKAWNEGYTLANKIPPNEYVHSVYLSDAYVKVFIVALKHYRSHIVGDAFDKENFIKSAKSKGIRRFLKWFTETTMFTSFIDSVISSTECFNSFDRKIEMYGSDESNKILSRLRDWKKN</sequence>
<dbReference type="SMART" id="SM00799">
    <property type="entry name" value="DENN"/>
    <property type="match status" value="1"/>
</dbReference>
<evidence type="ECO:0000259" key="2">
    <source>
        <dbReference type="PROSITE" id="PS50211"/>
    </source>
</evidence>
<evidence type="ECO:0000313" key="4">
    <source>
        <dbReference type="Proteomes" id="UP001168821"/>
    </source>
</evidence>
<accession>A0AA38HRV3</accession>
<name>A0AA38HRV3_9CUCU</name>
<dbReference type="InterPro" id="IPR051942">
    <property type="entry name" value="DENN_domain_containing_2"/>
</dbReference>
<reference evidence="3" key="1">
    <citation type="journal article" date="2023" name="G3 (Bethesda)">
        <title>Whole genome assemblies of Zophobas morio and Tenebrio molitor.</title>
        <authorList>
            <person name="Kaur S."/>
            <person name="Stinson S.A."/>
            <person name="diCenzo G.C."/>
        </authorList>
    </citation>
    <scope>NUCLEOTIDE SEQUENCE</scope>
    <source>
        <strain evidence="3">QUZm001</strain>
    </source>
</reference>
<gene>
    <name evidence="3" type="ORF">Zmor_025294</name>
</gene>
<dbReference type="Gene3D" id="3.40.50.11500">
    <property type="match status" value="1"/>
</dbReference>
<feature type="domain" description="UDENN" evidence="2">
    <location>
        <begin position="550"/>
        <end position="957"/>
    </location>
</feature>
<comment type="caution">
    <text evidence="3">The sequence shown here is derived from an EMBL/GenBank/DDBJ whole genome shotgun (WGS) entry which is preliminary data.</text>
</comment>
<dbReference type="Pfam" id="PF03455">
    <property type="entry name" value="dDENN"/>
    <property type="match status" value="1"/>
</dbReference>
<feature type="compositionally biased region" description="Low complexity" evidence="1">
    <location>
        <begin position="432"/>
        <end position="443"/>
    </location>
</feature>
<evidence type="ECO:0000256" key="1">
    <source>
        <dbReference type="SAM" id="MobiDB-lite"/>
    </source>
</evidence>
<feature type="region of interest" description="Disordered" evidence="1">
    <location>
        <begin position="1"/>
        <end position="36"/>
    </location>
</feature>
<dbReference type="InterPro" id="IPR043153">
    <property type="entry name" value="DENN_C"/>
</dbReference>
<dbReference type="Proteomes" id="UP001168821">
    <property type="component" value="Unassembled WGS sequence"/>
</dbReference>
<feature type="compositionally biased region" description="Polar residues" evidence="1">
    <location>
        <begin position="1"/>
        <end position="11"/>
    </location>
</feature>
<organism evidence="3 4">
    <name type="scientific">Zophobas morio</name>
    <dbReference type="NCBI Taxonomy" id="2755281"/>
    <lineage>
        <taxon>Eukaryota</taxon>
        <taxon>Metazoa</taxon>
        <taxon>Ecdysozoa</taxon>
        <taxon>Arthropoda</taxon>
        <taxon>Hexapoda</taxon>
        <taxon>Insecta</taxon>
        <taxon>Pterygota</taxon>
        <taxon>Neoptera</taxon>
        <taxon>Endopterygota</taxon>
        <taxon>Coleoptera</taxon>
        <taxon>Polyphaga</taxon>
        <taxon>Cucujiformia</taxon>
        <taxon>Tenebrionidae</taxon>
        <taxon>Zophobas</taxon>
    </lineage>
</organism>
<feature type="region of interest" description="Disordered" evidence="1">
    <location>
        <begin position="299"/>
        <end position="336"/>
    </location>
</feature>
<dbReference type="Pfam" id="PF02141">
    <property type="entry name" value="DENN"/>
    <property type="match status" value="1"/>
</dbReference>
<dbReference type="Gene3D" id="3.30.450.200">
    <property type="match status" value="1"/>
</dbReference>
<dbReference type="EMBL" id="JALNTZ010000008">
    <property type="protein sequence ID" value="KAJ3642526.1"/>
    <property type="molecule type" value="Genomic_DNA"/>
</dbReference>
<keyword evidence="4" id="KW-1185">Reference proteome</keyword>
<feature type="region of interest" description="Disordered" evidence="1">
    <location>
        <begin position="424"/>
        <end position="489"/>
    </location>
</feature>
<protein>
    <recommendedName>
        <fullName evidence="2">UDENN domain-containing protein</fullName>
    </recommendedName>
</protein>
<dbReference type="PANTHER" id="PTHR15288:SF0">
    <property type="entry name" value="UDENN DOMAIN-CONTAINING PROTEIN"/>
    <property type="match status" value="1"/>
</dbReference>
<dbReference type="SMART" id="SM00801">
    <property type="entry name" value="dDENN"/>
    <property type="match status" value="1"/>
</dbReference>
<dbReference type="InterPro" id="IPR005113">
    <property type="entry name" value="uDENN_dom"/>
</dbReference>
<dbReference type="InterPro" id="IPR005112">
    <property type="entry name" value="dDENN_dom"/>
</dbReference>
<dbReference type="PROSITE" id="PS50211">
    <property type="entry name" value="DENN"/>
    <property type="match status" value="1"/>
</dbReference>
<dbReference type="PANTHER" id="PTHR15288">
    <property type="entry name" value="DENN DOMAIN-CONTAINING PROTEIN 2"/>
    <property type="match status" value="1"/>
</dbReference>
<dbReference type="AlphaFoldDB" id="A0AA38HRV3"/>
<evidence type="ECO:0000313" key="3">
    <source>
        <dbReference type="EMBL" id="KAJ3642526.1"/>
    </source>
</evidence>
<feature type="compositionally biased region" description="Basic and acidic residues" evidence="1">
    <location>
        <begin position="477"/>
        <end position="489"/>
    </location>
</feature>
<proteinExistence type="predicted"/>
<dbReference type="SMART" id="SM00800">
    <property type="entry name" value="uDENN"/>
    <property type="match status" value="1"/>
</dbReference>
<dbReference type="Pfam" id="PF03456">
    <property type="entry name" value="uDENN"/>
    <property type="match status" value="1"/>
</dbReference>
<dbReference type="InterPro" id="IPR037516">
    <property type="entry name" value="Tripartite_DENN"/>
</dbReference>
<dbReference type="InterPro" id="IPR001194">
    <property type="entry name" value="cDENN_dom"/>
</dbReference>